<proteinExistence type="predicted"/>
<reference evidence="1 2" key="1">
    <citation type="submission" date="2021-06" db="EMBL/GenBank/DDBJ databases">
        <title>Caerostris extrusa draft genome.</title>
        <authorList>
            <person name="Kono N."/>
            <person name="Arakawa K."/>
        </authorList>
    </citation>
    <scope>NUCLEOTIDE SEQUENCE [LARGE SCALE GENOMIC DNA]</scope>
</reference>
<gene>
    <name evidence="1" type="ORF">CEXT_748601</name>
</gene>
<protein>
    <submittedName>
        <fullName evidence="1">Uncharacterized protein</fullName>
    </submittedName>
</protein>
<evidence type="ECO:0000313" key="1">
    <source>
        <dbReference type="EMBL" id="GIZ01508.1"/>
    </source>
</evidence>
<accession>A0AAV4Y360</accession>
<evidence type="ECO:0000313" key="2">
    <source>
        <dbReference type="Proteomes" id="UP001054945"/>
    </source>
</evidence>
<organism evidence="1 2">
    <name type="scientific">Caerostris extrusa</name>
    <name type="common">Bark spider</name>
    <name type="synonym">Caerostris bankana</name>
    <dbReference type="NCBI Taxonomy" id="172846"/>
    <lineage>
        <taxon>Eukaryota</taxon>
        <taxon>Metazoa</taxon>
        <taxon>Ecdysozoa</taxon>
        <taxon>Arthropoda</taxon>
        <taxon>Chelicerata</taxon>
        <taxon>Arachnida</taxon>
        <taxon>Araneae</taxon>
        <taxon>Araneomorphae</taxon>
        <taxon>Entelegynae</taxon>
        <taxon>Araneoidea</taxon>
        <taxon>Araneidae</taxon>
        <taxon>Caerostris</taxon>
    </lineage>
</organism>
<name>A0AAV4Y360_CAEEX</name>
<dbReference type="EMBL" id="BPLR01001312">
    <property type="protein sequence ID" value="GIZ01508.1"/>
    <property type="molecule type" value="Genomic_DNA"/>
</dbReference>
<keyword evidence="2" id="KW-1185">Reference proteome</keyword>
<dbReference type="Proteomes" id="UP001054945">
    <property type="component" value="Unassembled WGS sequence"/>
</dbReference>
<sequence>MVDSFKYSPTLLTPKKYSIAVYLNCALKDINIPKSPRAESEILIQTCLILKENIECLNVDSSMACFIKQSEGVSKVYGGFLWSLSNPLLRSPHTNDFIRKDSLEDIWYESHLTSF</sequence>
<comment type="caution">
    <text evidence="1">The sequence shown here is derived from an EMBL/GenBank/DDBJ whole genome shotgun (WGS) entry which is preliminary data.</text>
</comment>
<dbReference type="AlphaFoldDB" id="A0AAV4Y360"/>